<sequence>MGSQVITKKAAIVIHIYKDNLSEYEKISLLQLKYVLGSYPIYLTKPLKLDIRQYKEVLGTQLEGTISYNQKYFNGLKGYNYLLLSKEYYKSFLEFDYILLYHTDAFVFKDELNYWIEKGYDNIGAPIYHYDGTLNPKDYICSGNGGFCLRKVETFYEYADSYKWYYRYEDTIEDFLKYNWRGKIARSFYYLGLLSTITARLHSNVNTVRLNEDVIWGHYIPKYYPAFKNAPFEDGMRFSMEYNCDKLLLQNNNELPFGCHGWFKEKFIDFWKPYVENFGYQYDI</sequence>
<keyword evidence="3" id="KW-1185">Reference proteome</keyword>
<accession>A0ABS5VTZ6</accession>
<protein>
    <recommendedName>
        <fullName evidence="1">DUF5672 domain-containing protein</fullName>
    </recommendedName>
</protein>
<comment type="caution">
    <text evidence="2">The sequence shown here is derived from an EMBL/GenBank/DDBJ whole genome shotgun (WGS) entry which is preliminary data.</text>
</comment>
<evidence type="ECO:0000313" key="2">
    <source>
        <dbReference type="EMBL" id="MBT1704893.1"/>
    </source>
</evidence>
<name>A0ABS5VTZ6_9BACT</name>
<feature type="domain" description="DUF5672" evidence="1">
    <location>
        <begin position="66"/>
        <end position="260"/>
    </location>
</feature>
<dbReference type="Proteomes" id="UP000772618">
    <property type="component" value="Unassembled WGS sequence"/>
</dbReference>
<dbReference type="RefSeq" id="WP_254154854.1">
    <property type="nucleotide sequence ID" value="NZ_JAHESD010000041.1"/>
</dbReference>
<evidence type="ECO:0000259" key="1">
    <source>
        <dbReference type="Pfam" id="PF18922"/>
    </source>
</evidence>
<dbReference type="EMBL" id="JAHESD010000041">
    <property type="protein sequence ID" value="MBT1704893.1"/>
    <property type="molecule type" value="Genomic_DNA"/>
</dbReference>
<dbReference type="InterPro" id="IPR043729">
    <property type="entry name" value="DUF5672"/>
</dbReference>
<evidence type="ECO:0000313" key="3">
    <source>
        <dbReference type="Proteomes" id="UP000772618"/>
    </source>
</evidence>
<proteinExistence type="predicted"/>
<organism evidence="2 3">
    <name type="scientific">Chryseosolibacter indicus</name>
    <dbReference type="NCBI Taxonomy" id="2782351"/>
    <lineage>
        <taxon>Bacteria</taxon>
        <taxon>Pseudomonadati</taxon>
        <taxon>Bacteroidota</taxon>
        <taxon>Cytophagia</taxon>
        <taxon>Cytophagales</taxon>
        <taxon>Chryseotaleaceae</taxon>
        <taxon>Chryseosolibacter</taxon>
    </lineage>
</organism>
<reference evidence="2 3" key="1">
    <citation type="submission" date="2021-05" db="EMBL/GenBank/DDBJ databases">
        <title>A Polyphasic approach of four new species of the genus Ohtaekwangia: Ohtaekwangia histidinii sp. nov., Ohtaekwangia cretensis sp. nov., Ohtaekwangia indiensis sp. nov., Ohtaekwangia reichenbachii sp. nov. from diverse environment.</title>
        <authorList>
            <person name="Octaviana S."/>
        </authorList>
    </citation>
    <scope>NUCLEOTIDE SEQUENCE [LARGE SCALE GENOMIC DNA]</scope>
    <source>
        <strain evidence="2 3">PWU20</strain>
    </source>
</reference>
<gene>
    <name evidence="2" type="ORF">KK060_16490</name>
</gene>
<dbReference type="Pfam" id="PF18922">
    <property type="entry name" value="DUF5672"/>
    <property type="match status" value="1"/>
</dbReference>